<keyword evidence="8" id="KW-1185">Reference proteome</keyword>
<name>A0A7X6I6P5_9BURK</name>
<dbReference type="Pfam" id="PF13432">
    <property type="entry name" value="TPR_16"/>
    <property type="match status" value="2"/>
</dbReference>
<dbReference type="SUPFAM" id="SSF48452">
    <property type="entry name" value="TPR-like"/>
    <property type="match status" value="1"/>
</dbReference>
<feature type="repeat" description="TPR" evidence="4">
    <location>
        <begin position="350"/>
        <end position="383"/>
    </location>
</feature>
<dbReference type="InterPro" id="IPR011990">
    <property type="entry name" value="TPR-like_helical_dom_sf"/>
</dbReference>
<dbReference type="RefSeq" id="WP_168107786.1">
    <property type="nucleotide sequence ID" value="NZ_VTOX01000004.1"/>
</dbReference>
<feature type="repeat" description="TPR" evidence="4">
    <location>
        <begin position="384"/>
        <end position="417"/>
    </location>
</feature>
<evidence type="ECO:0000313" key="8">
    <source>
        <dbReference type="Proteomes" id="UP000521868"/>
    </source>
</evidence>
<dbReference type="SMART" id="SM00028">
    <property type="entry name" value="TPR"/>
    <property type="match status" value="4"/>
</dbReference>
<dbReference type="Proteomes" id="UP000521868">
    <property type="component" value="Unassembled WGS sequence"/>
</dbReference>
<evidence type="ECO:0000256" key="5">
    <source>
        <dbReference type="SAM" id="SignalP"/>
    </source>
</evidence>
<comment type="subcellular location">
    <subcellularLocation>
        <location evidence="1">Cell outer membrane</location>
    </subcellularLocation>
</comment>
<dbReference type="InterPro" id="IPR006860">
    <property type="entry name" value="FecR"/>
</dbReference>
<dbReference type="PANTHER" id="PTHR38731">
    <property type="entry name" value="LIPL45-RELATED LIPOPROTEIN-RELATED"/>
    <property type="match status" value="1"/>
</dbReference>
<dbReference type="GO" id="GO:0009279">
    <property type="term" value="C:cell outer membrane"/>
    <property type="evidence" value="ECO:0007669"/>
    <property type="project" value="UniProtKB-SubCell"/>
</dbReference>
<evidence type="ECO:0000256" key="3">
    <source>
        <dbReference type="ARBA" id="ARBA00023237"/>
    </source>
</evidence>
<evidence type="ECO:0000256" key="2">
    <source>
        <dbReference type="ARBA" id="ARBA00023136"/>
    </source>
</evidence>
<keyword evidence="4" id="KW-0802">TPR repeat</keyword>
<dbReference type="Pfam" id="PF14559">
    <property type="entry name" value="TPR_19"/>
    <property type="match status" value="1"/>
</dbReference>
<dbReference type="AlphaFoldDB" id="A0A7X6I6P5"/>
<dbReference type="PANTHER" id="PTHR38731:SF3">
    <property type="entry name" value="BLL6125 PROTEIN"/>
    <property type="match status" value="1"/>
</dbReference>
<reference evidence="7 8" key="1">
    <citation type="journal article" date="2020" name="Nature">
        <title>Bacterial chemolithoautotrophy via manganese oxidation.</title>
        <authorList>
            <person name="Yu H."/>
            <person name="Leadbetter J.R."/>
        </authorList>
    </citation>
    <scope>NUCLEOTIDE SEQUENCE [LARGE SCALE GENOMIC DNA]</scope>
    <source>
        <strain evidence="7 8">RBP-1</strain>
    </source>
</reference>
<sequence length="1187" mass="127980">MKDRACRQAVRWLAAAGLLWSAQATAALPAGAAAEILTLQGSGEQRTGSAPQWRPARIAQALAAGDFVRTGEASRMALLFADQTQVRLHQNTVLQVKGVATPAQPLTTMLLEIGRAWAQTRRVPDSRLELQTPAATAGIRGTDWDIEVEPGGRTLLTVLSGTVTLSNPQGTVVVGSNEAALAEVGKAPVRIQLSQPADRVQWVNALVAEPLRHLPSGAVPPALLPARAALASRDAAALEAALAAVQAQPEWVAVFQAALDMLGGRSGDAGRRLAALLRGTDAPVAAYGMLADLQLVDGDNAQAQSTLRGGLARWPGTPVLRAQLAQAQLLAGHTDESARTLAPVRPEDPADLWLARGALARREGDVRGTVDAYTRATRLAPGDDRGWFGLGSAHTEREDTVPARAALQQALQLHPHGPGYRGELGTLETLRNAMPHAHAAFDAALADDPGDYVALTGRGLLRLKEGEPQAALDDLLRAGVMEPRYARAKAYTAVAYWQLGRHQDAIATLEQAAALDDKDPLPWLFLAQIHTDLFRAGDAVQASRRAVERMPYLKSLNQLANDQQGRANFGAALAFFGMEEWALELAQQGYHPYWGGSHLFLADRYPGEFNKNSELFQGFLADPLAFGGSPRFSTLLQRPGAYGVVGATHDRDFYRLSAPSFAVNGLAHPGYPLAFFAKGQRANVSGMPVEIGAGSEDYDARARVDTIAVGARPTERLGALIYLTQTDIGLGGRRELDFFGDGTLGTSRIDNTTRQATLGLSYRWSPTAQTWLKLGSATDDSEFYGLQSPFADEWSSGSLGLVGILRKRVVDLQLRHTSDPDADTRLALGIEHVREAQDNQVGGMGPVRMEFLGESFTDTMVFTGFNDIARRFSAVTLAGERRLSPAVRLDATLVANWLRQDVHGRNSIGFLALGAADGADANERGTQRALTPRVGFVFQPRPQLTLRAAYQDWLRPLSVSTLGSVQTAGIPVEDRLVEAGGRHRRVVAQAGATLGENTFVAGRVERLRVDNPASPGVDLRTPSLPFLEELRNAQVVNLSTTDLLEGTPSFRRGTLRAATVGINHMFSRHASGYAKVLHQDSSSSLDGADADAAGKRIPYLPRWTVALGATWASDARVYLSARLVHRSLRYEDQENRKVLAGGTTMDLMGFRETADKRWVIGAAALNLLGGKSERQSRRYIVDVRYRF</sequence>
<dbReference type="InterPro" id="IPR036942">
    <property type="entry name" value="Beta-barrel_TonB_sf"/>
</dbReference>
<gene>
    <name evidence="7" type="ORF">RAMLITH_12550</name>
</gene>
<dbReference type="Gene3D" id="2.40.170.20">
    <property type="entry name" value="TonB-dependent receptor, beta-barrel domain"/>
    <property type="match status" value="2"/>
</dbReference>
<keyword evidence="7" id="KW-0675">Receptor</keyword>
<proteinExistence type="predicted"/>
<dbReference type="EMBL" id="VTOX01000004">
    <property type="protein sequence ID" value="NKE66656.1"/>
    <property type="molecule type" value="Genomic_DNA"/>
</dbReference>
<keyword evidence="3" id="KW-0998">Cell outer membrane</keyword>
<dbReference type="Gene3D" id="1.25.40.10">
    <property type="entry name" value="Tetratricopeptide repeat domain"/>
    <property type="match status" value="2"/>
</dbReference>
<evidence type="ECO:0000313" key="7">
    <source>
        <dbReference type="EMBL" id="NKE66656.1"/>
    </source>
</evidence>
<dbReference type="SUPFAM" id="SSF56935">
    <property type="entry name" value="Porins"/>
    <property type="match status" value="1"/>
</dbReference>
<feature type="domain" description="FecR protein" evidence="6">
    <location>
        <begin position="67"/>
        <end position="163"/>
    </location>
</feature>
<evidence type="ECO:0000259" key="6">
    <source>
        <dbReference type="Pfam" id="PF04773"/>
    </source>
</evidence>
<organism evidence="7 8">
    <name type="scientific">Ramlibacter lithotrophicus</name>
    <dbReference type="NCBI Taxonomy" id="2606681"/>
    <lineage>
        <taxon>Bacteria</taxon>
        <taxon>Pseudomonadati</taxon>
        <taxon>Pseudomonadota</taxon>
        <taxon>Betaproteobacteria</taxon>
        <taxon>Burkholderiales</taxon>
        <taxon>Comamonadaceae</taxon>
        <taxon>Ramlibacter</taxon>
    </lineage>
</organism>
<evidence type="ECO:0000256" key="4">
    <source>
        <dbReference type="PROSITE-ProRule" id="PRU00339"/>
    </source>
</evidence>
<feature type="signal peptide" evidence="5">
    <location>
        <begin position="1"/>
        <end position="26"/>
    </location>
</feature>
<dbReference type="PROSITE" id="PS50005">
    <property type="entry name" value="TPR"/>
    <property type="match status" value="2"/>
</dbReference>
<comment type="caution">
    <text evidence="7">The sequence shown here is derived from an EMBL/GenBank/DDBJ whole genome shotgun (WGS) entry which is preliminary data.</text>
</comment>
<keyword evidence="2" id="KW-0472">Membrane</keyword>
<feature type="chain" id="PRO_5030866825" evidence="5">
    <location>
        <begin position="27"/>
        <end position="1187"/>
    </location>
</feature>
<protein>
    <submittedName>
        <fullName evidence="7">TonB-dependent receptor</fullName>
    </submittedName>
</protein>
<evidence type="ECO:0000256" key="1">
    <source>
        <dbReference type="ARBA" id="ARBA00004442"/>
    </source>
</evidence>
<keyword evidence="5" id="KW-0732">Signal</keyword>
<dbReference type="Pfam" id="PF04773">
    <property type="entry name" value="FecR"/>
    <property type="match status" value="1"/>
</dbReference>
<dbReference type="InterPro" id="IPR019734">
    <property type="entry name" value="TPR_rpt"/>
</dbReference>
<accession>A0A7X6I6P5</accession>
<dbReference type="Gene3D" id="2.60.120.1440">
    <property type="match status" value="1"/>
</dbReference>